<feature type="non-terminal residue" evidence="1">
    <location>
        <position position="71"/>
    </location>
</feature>
<comment type="caution">
    <text evidence="1">The sequence shown here is derived from an EMBL/GenBank/DDBJ whole genome shotgun (WGS) entry which is preliminary data.</text>
</comment>
<evidence type="ECO:0000313" key="1">
    <source>
        <dbReference type="EMBL" id="GAI90304.1"/>
    </source>
</evidence>
<dbReference type="AlphaFoldDB" id="X1UD62"/>
<accession>X1UD62</accession>
<name>X1UD62_9ZZZZ</name>
<dbReference type="EMBL" id="BARW01019008">
    <property type="protein sequence ID" value="GAI90304.1"/>
    <property type="molecule type" value="Genomic_DNA"/>
</dbReference>
<sequence>MMSECDFYTNLYDDFLETKNEENERILWKTHKIIDLMKITNEKDTSGFMENGLRMIMLLFKQFKINSCDLC</sequence>
<gene>
    <name evidence="1" type="ORF">S12H4_32409</name>
</gene>
<proteinExistence type="predicted"/>
<reference evidence="1" key="1">
    <citation type="journal article" date="2014" name="Front. Microbiol.">
        <title>High frequency of phylogenetically diverse reductive dehalogenase-homologous genes in deep subseafloor sedimentary metagenomes.</title>
        <authorList>
            <person name="Kawai M."/>
            <person name="Futagami T."/>
            <person name="Toyoda A."/>
            <person name="Takaki Y."/>
            <person name="Nishi S."/>
            <person name="Hori S."/>
            <person name="Arai W."/>
            <person name="Tsubouchi T."/>
            <person name="Morono Y."/>
            <person name="Uchiyama I."/>
            <person name="Ito T."/>
            <person name="Fujiyama A."/>
            <person name="Inagaki F."/>
            <person name="Takami H."/>
        </authorList>
    </citation>
    <scope>NUCLEOTIDE SEQUENCE</scope>
    <source>
        <strain evidence="1">Expedition CK06-06</strain>
    </source>
</reference>
<organism evidence="1">
    <name type="scientific">marine sediment metagenome</name>
    <dbReference type="NCBI Taxonomy" id="412755"/>
    <lineage>
        <taxon>unclassified sequences</taxon>
        <taxon>metagenomes</taxon>
        <taxon>ecological metagenomes</taxon>
    </lineage>
</organism>
<protein>
    <submittedName>
        <fullName evidence="1">Uncharacterized protein</fullName>
    </submittedName>
</protein>